<keyword evidence="3 6" id="KW-1133">Transmembrane helix</keyword>
<feature type="compositionally biased region" description="Polar residues" evidence="5">
    <location>
        <begin position="1"/>
        <end position="12"/>
    </location>
</feature>
<feature type="transmembrane region" description="Helical" evidence="6">
    <location>
        <begin position="519"/>
        <end position="544"/>
    </location>
</feature>
<gene>
    <name evidence="8" type="ORF">IV203_020278</name>
</gene>
<evidence type="ECO:0000256" key="1">
    <source>
        <dbReference type="ARBA" id="ARBA00004141"/>
    </source>
</evidence>
<protein>
    <submittedName>
        <fullName evidence="8">Transmembrane amino acid transporter</fullName>
    </submittedName>
</protein>
<evidence type="ECO:0000313" key="8">
    <source>
        <dbReference type="EMBL" id="KAG7338263.1"/>
    </source>
</evidence>
<dbReference type="EMBL" id="JAGRRH010000061">
    <property type="protein sequence ID" value="KAG7338263.1"/>
    <property type="molecule type" value="Genomic_DNA"/>
</dbReference>
<feature type="region of interest" description="Disordered" evidence="5">
    <location>
        <begin position="1"/>
        <end position="57"/>
    </location>
</feature>
<dbReference type="GO" id="GO:0015179">
    <property type="term" value="F:L-amino acid transmembrane transporter activity"/>
    <property type="evidence" value="ECO:0007669"/>
    <property type="project" value="TreeGrafter"/>
</dbReference>
<evidence type="ECO:0000256" key="3">
    <source>
        <dbReference type="ARBA" id="ARBA00022989"/>
    </source>
</evidence>
<keyword evidence="4 6" id="KW-0472">Membrane</keyword>
<proteinExistence type="predicted"/>
<feature type="transmembrane region" description="Helical" evidence="6">
    <location>
        <begin position="478"/>
        <end position="499"/>
    </location>
</feature>
<dbReference type="InterPro" id="IPR013057">
    <property type="entry name" value="AA_transpt_TM"/>
</dbReference>
<feature type="transmembrane region" description="Helical" evidence="6">
    <location>
        <begin position="448"/>
        <end position="472"/>
    </location>
</feature>
<dbReference type="Pfam" id="PF01490">
    <property type="entry name" value="Aa_trans"/>
    <property type="match status" value="1"/>
</dbReference>
<keyword evidence="9" id="KW-1185">Reference proteome</keyword>
<reference evidence="8" key="2">
    <citation type="submission" date="2021-04" db="EMBL/GenBank/DDBJ databases">
        <authorList>
            <person name="Podell S."/>
        </authorList>
    </citation>
    <scope>NUCLEOTIDE SEQUENCE</scope>
    <source>
        <strain evidence="8">Hildebrandi</strain>
    </source>
</reference>
<dbReference type="GO" id="GO:0016020">
    <property type="term" value="C:membrane"/>
    <property type="evidence" value="ECO:0007669"/>
    <property type="project" value="UniProtKB-SubCell"/>
</dbReference>
<evidence type="ECO:0000256" key="4">
    <source>
        <dbReference type="ARBA" id="ARBA00023136"/>
    </source>
</evidence>
<sequence length="549" mass="60103">MTNGETTVQSTLPVVGGGDPTADFAGQDNPGSTPEMENGQGRLGHINNHHNDDEDPSDEVRIGTISSARFNILSTMVGGGCLSLPLAFQQSGNALTGPLMLLGTAVLTDFCFRLLVATSVHLHPPHQSSRPGKDTFESITSVAFGAKAYVFSMGLVVLMCFFGAVGYSVLLRDMMEPVNDAIAPHFIASPWLYKNFTMFLVIFFVTPFCTLRNLTALKDCGAASMVSVLILGSCIVFRSVECNLKTDDTGEPWYKYLTLFPESWRDLLDVLPLFISCFVCHYNILPVHNELKDPSPARVSWWLRSTLLFSCTIYIIIGFAGSAYAKCTPGNKIHGNILLDFDKKDPLLMVGRMCLAVTITLAFPMLVIPARDILLRSLIFPLMTKTGSTVNGRLTSETVGGGTLEELERPLLQDDEEEIAEPSPSSYSTESGSEMEGRVGPTISNAPIMILLSTSVVIFWSAGALASSVASIEIVWDLLGSSLSILLSYLIPAGTYLVITKVQTDLDEQSRPYTARQYWSRMLCWALLWIFFPLMIVSTTNAIINTFFK</sequence>
<dbReference type="Proteomes" id="UP000693970">
    <property type="component" value="Unassembled WGS sequence"/>
</dbReference>
<evidence type="ECO:0000256" key="2">
    <source>
        <dbReference type="ARBA" id="ARBA00022692"/>
    </source>
</evidence>
<feature type="transmembrane region" description="Helical" evidence="6">
    <location>
        <begin position="148"/>
        <end position="171"/>
    </location>
</feature>
<dbReference type="PANTHER" id="PTHR22950">
    <property type="entry name" value="AMINO ACID TRANSPORTER"/>
    <property type="match status" value="1"/>
</dbReference>
<feature type="transmembrane region" description="Helical" evidence="6">
    <location>
        <begin position="346"/>
        <end position="368"/>
    </location>
</feature>
<feature type="transmembrane region" description="Helical" evidence="6">
    <location>
        <begin position="306"/>
        <end position="326"/>
    </location>
</feature>
<feature type="transmembrane region" description="Helical" evidence="6">
    <location>
        <begin position="191"/>
        <end position="210"/>
    </location>
</feature>
<reference evidence="8" key="1">
    <citation type="journal article" date="2021" name="Sci. Rep.">
        <title>Diploid genomic architecture of Nitzschia inconspicua, an elite biomass production diatom.</title>
        <authorList>
            <person name="Oliver A."/>
            <person name="Podell S."/>
            <person name="Pinowska A."/>
            <person name="Traller J.C."/>
            <person name="Smith S.R."/>
            <person name="McClure R."/>
            <person name="Beliaev A."/>
            <person name="Bohutskyi P."/>
            <person name="Hill E.A."/>
            <person name="Rabines A."/>
            <person name="Zheng H."/>
            <person name="Allen L.Z."/>
            <person name="Kuo A."/>
            <person name="Grigoriev I.V."/>
            <person name="Allen A.E."/>
            <person name="Hazlebeck D."/>
            <person name="Allen E.E."/>
        </authorList>
    </citation>
    <scope>NUCLEOTIDE SEQUENCE</scope>
    <source>
        <strain evidence="8">Hildebrandi</strain>
    </source>
</reference>
<dbReference type="OrthoDB" id="438545at2759"/>
<evidence type="ECO:0000256" key="6">
    <source>
        <dbReference type="SAM" id="Phobius"/>
    </source>
</evidence>
<feature type="transmembrane region" description="Helical" evidence="6">
    <location>
        <begin position="222"/>
        <end position="240"/>
    </location>
</feature>
<feature type="compositionally biased region" description="Low complexity" evidence="5">
    <location>
        <begin position="421"/>
        <end position="434"/>
    </location>
</feature>
<dbReference type="PANTHER" id="PTHR22950:SF652">
    <property type="entry name" value="TRANSMEMBRANE AMINO ACID TRANSPORTER FAMILY PROTEIN"/>
    <property type="match status" value="1"/>
</dbReference>
<accession>A0A9K3P8D7</accession>
<keyword evidence="2 6" id="KW-0812">Transmembrane</keyword>
<feature type="domain" description="Amino acid transporter transmembrane" evidence="7">
    <location>
        <begin position="64"/>
        <end position="543"/>
    </location>
</feature>
<evidence type="ECO:0000313" key="9">
    <source>
        <dbReference type="Proteomes" id="UP000693970"/>
    </source>
</evidence>
<comment type="caution">
    <text evidence="8">The sequence shown here is derived from an EMBL/GenBank/DDBJ whole genome shotgun (WGS) entry which is preliminary data.</text>
</comment>
<comment type="subcellular location">
    <subcellularLocation>
        <location evidence="1">Membrane</location>
        <topology evidence="1">Multi-pass membrane protein</topology>
    </subcellularLocation>
</comment>
<name>A0A9K3P8D7_9STRA</name>
<dbReference type="AlphaFoldDB" id="A0A9K3P8D7"/>
<feature type="transmembrane region" description="Helical" evidence="6">
    <location>
        <begin position="267"/>
        <end position="285"/>
    </location>
</feature>
<organism evidence="8 9">
    <name type="scientific">Nitzschia inconspicua</name>
    <dbReference type="NCBI Taxonomy" id="303405"/>
    <lineage>
        <taxon>Eukaryota</taxon>
        <taxon>Sar</taxon>
        <taxon>Stramenopiles</taxon>
        <taxon>Ochrophyta</taxon>
        <taxon>Bacillariophyta</taxon>
        <taxon>Bacillariophyceae</taxon>
        <taxon>Bacillariophycidae</taxon>
        <taxon>Bacillariales</taxon>
        <taxon>Bacillariaceae</taxon>
        <taxon>Nitzschia</taxon>
    </lineage>
</organism>
<feature type="region of interest" description="Disordered" evidence="5">
    <location>
        <begin position="410"/>
        <end position="436"/>
    </location>
</feature>
<evidence type="ECO:0000256" key="5">
    <source>
        <dbReference type="SAM" id="MobiDB-lite"/>
    </source>
</evidence>
<evidence type="ECO:0000259" key="7">
    <source>
        <dbReference type="Pfam" id="PF01490"/>
    </source>
</evidence>